<keyword evidence="6 7" id="KW-0472">Membrane</keyword>
<name>A0A5J4L1T7_9ZZZZ</name>
<evidence type="ECO:0000256" key="4">
    <source>
        <dbReference type="ARBA" id="ARBA00022692"/>
    </source>
</evidence>
<comment type="caution">
    <text evidence="8">The sequence shown here is derived from an EMBL/GenBank/DDBJ whole genome shotgun (WGS) entry which is preliminary data.</text>
</comment>
<dbReference type="GO" id="GO:0005886">
    <property type="term" value="C:plasma membrane"/>
    <property type="evidence" value="ECO:0007669"/>
    <property type="project" value="UniProtKB-SubCell"/>
</dbReference>
<dbReference type="EMBL" id="BLAB01000001">
    <property type="protein sequence ID" value="GER93723.1"/>
    <property type="molecule type" value="Genomic_DNA"/>
</dbReference>
<comment type="similarity">
    <text evidence="2">Belongs to the UPF0056 (MarC) family.</text>
</comment>
<evidence type="ECO:0000256" key="2">
    <source>
        <dbReference type="ARBA" id="ARBA00009784"/>
    </source>
</evidence>
<keyword evidence="4 7" id="KW-0812">Transmembrane</keyword>
<evidence type="ECO:0000256" key="5">
    <source>
        <dbReference type="ARBA" id="ARBA00022989"/>
    </source>
</evidence>
<feature type="transmembrane region" description="Helical" evidence="7">
    <location>
        <begin position="172"/>
        <end position="193"/>
    </location>
</feature>
<evidence type="ECO:0000256" key="1">
    <source>
        <dbReference type="ARBA" id="ARBA00004651"/>
    </source>
</evidence>
<accession>A0A5J4L1T7</accession>
<dbReference type="PANTHER" id="PTHR33508">
    <property type="entry name" value="UPF0056 MEMBRANE PROTEIN YHCE"/>
    <property type="match status" value="1"/>
</dbReference>
<keyword evidence="3" id="KW-1003">Cell membrane</keyword>
<protein>
    <submittedName>
        <fullName evidence="8">Uncharacterized protein</fullName>
    </submittedName>
</protein>
<evidence type="ECO:0000256" key="7">
    <source>
        <dbReference type="SAM" id="Phobius"/>
    </source>
</evidence>
<dbReference type="InterPro" id="IPR002771">
    <property type="entry name" value="Multi_antbiot-R_MarC"/>
</dbReference>
<evidence type="ECO:0000256" key="6">
    <source>
        <dbReference type="ARBA" id="ARBA00023136"/>
    </source>
</evidence>
<feature type="transmembrane region" description="Helical" evidence="7">
    <location>
        <begin position="47"/>
        <end position="69"/>
    </location>
</feature>
<comment type="subcellular location">
    <subcellularLocation>
        <location evidence="1">Cell membrane</location>
        <topology evidence="1">Multi-pass membrane protein</topology>
    </subcellularLocation>
</comment>
<feature type="transmembrane region" description="Helical" evidence="7">
    <location>
        <begin position="133"/>
        <end position="151"/>
    </location>
</feature>
<reference evidence="8" key="1">
    <citation type="submission" date="2019-10" db="EMBL/GenBank/DDBJ databases">
        <title>Metagenomic sequencing of thiosulfate-disproportionating enrichment culture.</title>
        <authorList>
            <person name="Umezawa K."/>
            <person name="Kojima H."/>
            <person name="Fukui M."/>
        </authorList>
    </citation>
    <scope>NUCLEOTIDE SEQUENCE</scope>
    <source>
        <strain evidence="8">45J</strain>
    </source>
</reference>
<keyword evidence="5 7" id="KW-1133">Transmembrane helix</keyword>
<evidence type="ECO:0000256" key="3">
    <source>
        <dbReference type="ARBA" id="ARBA00022475"/>
    </source>
</evidence>
<feature type="transmembrane region" description="Helical" evidence="7">
    <location>
        <begin position="6"/>
        <end position="27"/>
    </location>
</feature>
<dbReference type="PANTHER" id="PTHR33508:SF1">
    <property type="entry name" value="UPF0056 MEMBRANE PROTEIN YHCE"/>
    <property type="match status" value="1"/>
</dbReference>
<feature type="transmembrane region" description="Helical" evidence="7">
    <location>
        <begin position="104"/>
        <end position="127"/>
    </location>
</feature>
<evidence type="ECO:0000313" key="8">
    <source>
        <dbReference type="EMBL" id="GER93723.1"/>
    </source>
</evidence>
<feature type="transmembrane region" description="Helical" evidence="7">
    <location>
        <begin position="75"/>
        <end position="92"/>
    </location>
</feature>
<gene>
    <name evidence="8" type="ORF">A45J_1479</name>
</gene>
<sequence>MEIFNAFLLSIIPIMVAIDAPGVLPLYISLTEGMSKKERDIIARQSVFTAFLITIGFVFLGNAVFNALSIKVEDFMIGGGILLLIISIADILRFGERNSSVSSTLGVVPLGTPLLAGPATLTTTLMLTGNYGYLPVILSLTLNLILAWIIFNKAEVIIQLIGINGTRAIAKIASLLLAAIAIKMIRVGIFKIIHMT</sequence>
<dbReference type="Pfam" id="PF01914">
    <property type="entry name" value="MarC"/>
    <property type="match status" value="1"/>
</dbReference>
<proteinExistence type="inferred from homology"/>
<organism evidence="8">
    <name type="scientific">hot springs metagenome</name>
    <dbReference type="NCBI Taxonomy" id="433727"/>
    <lineage>
        <taxon>unclassified sequences</taxon>
        <taxon>metagenomes</taxon>
        <taxon>ecological metagenomes</taxon>
    </lineage>
</organism>
<dbReference type="AlphaFoldDB" id="A0A5J4L1T7"/>
<dbReference type="NCBIfam" id="TIGR00427">
    <property type="entry name" value="NAAT family transporter"/>
    <property type="match status" value="1"/>
</dbReference>